<dbReference type="InterPro" id="IPR029447">
    <property type="entry name" value="DUF4439"/>
</dbReference>
<dbReference type="SUPFAM" id="SSF47240">
    <property type="entry name" value="Ferritin-like"/>
    <property type="match status" value="1"/>
</dbReference>
<sequence length="338" mass="34177">MGVQLPDADWTRRRFLALLGMGAAGVLTACSPSPLITAGGERSASATPTLDDKRRAAAVGAATLADLASGCAGIPGADPTFAAWCTALADTHTAHLTVLAQADPLGGVQADHSPIDDVASRGVGVPGSPEEALTVLAAQETALADLLAPIAVGSATSSAWALLWLSQALATRVYAAALAGGSIDALGPAPVEGTAVPAEVDAGTPADARQVLLSHQRALVFGLQTLLGRLGYGDARVDAVTQRLGEAMRERDDTSAAITATGATASAPPPEFTLPGDATDSAQIERIWGELELAVMAGWARLAAADADGRADALDQMVTQAGRARSHGVALPHWPGWV</sequence>
<comment type="caution">
    <text evidence="2">The sequence shown here is derived from an EMBL/GenBank/DDBJ whole genome shotgun (WGS) entry which is preliminary data.</text>
</comment>
<dbReference type="InterPro" id="IPR006311">
    <property type="entry name" value="TAT_signal"/>
</dbReference>
<gene>
    <name evidence="2" type="ORF">FB473_002065</name>
</gene>
<proteinExistence type="predicted"/>
<dbReference type="PROSITE" id="PS51318">
    <property type="entry name" value="TAT"/>
    <property type="match status" value="1"/>
</dbReference>
<reference evidence="2 3" key="1">
    <citation type="submission" date="2020-02" db="EMBL/GenBank/DDBJ databases">
        <title>Sequencing the genomes of 1000 actinobacteria strains.</title>
        <authorList>
            <person name="Klenk H.-P."/>
        </authorList>
    </citation>
    <scope>NUCLEOTIDE SEQUENCE [LARGE SCALE GENOMIC DNA]</scope>
    <source>
        <strain evidence="2 3">DSM 19609</strain>
    </source>
</reference>
<dbReference type="Pfam" id="PF14530">
    <property type="entry name" value="DUF4439"/>
    <property type="match status" value="1"/>
</dbReference>
<dbReference type="InterPro" id="IPR012347">
    <property type="entry name" value="Ferritin-like"/>
</dbReference>
<keyword evidence="3" id="KW-1185">Reference proteome</keyword>
<accession>A0ABX0SK43</accession>
<name>A0ABX0SK43_9ACTN</name>
<dbReference type="Proteomes" id="UP000749311">
    <property type="component" value="Unassembled WGS sequence"/>
</dbReference>
<evidence type="ECO:0000259" key="1">
    <source>
        <dbReference type="Pfam" id="PF14530"/>
    </source>
</evidence>
<evidence type="ECO:0000313" key="3">
    <source>
        <dbReference type="Proteomes" id="UP000749311"/>
    </source>
</evidence>
<feature type="domain" description="DUF4439" evidence="1">
    <location>
        <begin position="209"/>
        <end position="336"/>
    </location>
</feature>
<evidence type="ECO:0000313" key="2">
    <source>
        <dbReference type="EMBL" id="NIH57420.1"/>
    </source>
</evidence>
<dbReference type="RefSeq" id="WP_167167087.1">
    <property type="nucleotide sequence ID" value="NZ_BAAAOO010000016.1"/>
</dbReference>
<organism evidence="2 3">
    <name type="scientific">Brooklawnia cerclae</name>
    <dbReference type="NCBI Taxonomy" id="349934"/>
    <lineage>
        <taxon>Bacteria</taxon>
        <taxon>Bacillati</taxon>
        <taxon>Actinomycetota</taxon>
        <taxon>Actinomycetes</taxon>
        <taxon>Propionibacteriales</taxon>
        <taxon>Propionibacteriaceae</taxon>
        <taxon>Brooklawnia</taxon>
    </lineage>
</organism>
<protein>
    <recommendedName>
        <fullName evidence="1">DUF4439 domain-containing protein</fullName>
    </recommendedName>
</protein>
<dbReference type="Gene3D" id="1.20.1260.10">
    <property type="match status" value="1"/>
</dbReference>
<dbReference type="EMBL" id="JAAMOZ010000001">
    <property type="protein sequence ID" value="NIH57420.1"/>
    <property type="molecule type" value="Genomic_DNA"/>
</dbReference>
<dbReference type="InterPro" id="IPR009078">
    <property type="entry name" value="Ferritin-like_SF"/>
</dbReference>